<proteinExistence type="predicted"/>
<accession>A0A8A7K9S4</accession>
<sequence length="69" mass="7847">MENRHFPQRVRTIKYGGIKYINNVSTEEINDFVEGLPEDKKSSMAEVTQLLKEQGLISLIPDDEPSPPC</sequence>
<protein>
    <submittedName>
        <fullName evidence="1">Uncharacterized protein</fullName>
    </submittedName>
</protein>
<evidence type="ECO:0000313" key="1">
    <source>
        <dbReference type="EMBL" id="QTL98516.1"/>
    </source>
</evidence>
<dbReference type="Proteomes" id="UP000665020">
    <property type="component" value="Chromosome"/>
</dbReference>
<evidence type="ECO:0000313" key="2">
    <source>
        <dbReference type="Proteomes" id="UP000665020"/>
    </source>
</evidence>
<keyword evidence="2" id="KW-1185">Reference proteome</keyword>
<organism evidence="1 2">
    <name type="scientific">Iocasia fonsfrigidae</name>
    <dbReference type="NCBI Taxonomy" id="2682810"/>
    <lineage>
        <taxon>Bacteria</taxon>
        <taxon>Bacillati</taxon>
        <taxon>Bacillota</taxon>
        <taxon>Clostridia</taxon>
        <taxon>Halanaerobiales</taxon>
        <taxon>Halanaerobiaceae</taxon>
        <taxon>Iocasia</taxon>
    </lineage>
</organism>
<name>A0A8A7K9S4_9FIRM</name>
<gene>
    <name evidence="1" type="ORF">GM661_11325</name>
</gene>
<dbReference type="RefSeq" id="WP_230866936.1">
    <property type="nucleotide sequence ID" value="NZ_CP046640.1"/>
</dbReference>
<dbReference type="KEGG" id="ifn:GM661_11325"/>
<reference evidence="1" key="1">
    <citation type="submission" date="2019-12" db="EMBL/GenBank/DDBJ databases">
        <authorList>
            <person name="zhang j."/>
            <person name="sun C.M."/>
        </authorList>
    </citation>
    <scope>NUCLEOTIDE SEQUENCE</scope>
    <source>
        <strain evidence="1">NS-1</strain>
    </source>
</reference>
<dbReference type="EMBL" id="CP046640">
    <property type="protein sequence ID" value="QTL98516.1"/>
    <property type="molecule type" value="Genomic_DNA"/>
</dbReference>
<dbReference type="AlphaFoldDB" id="A0A8A7K9S4"/>